<dbReference type="OrthoDB" id="191686at2759"/>
<evidence type="ECO:0000256" key="1">
    <source>
        <dbReference type="ARBA" id="ARBA00022723"/>
    </source>
</evidence>
<dbReference type="InterPro" id="IPR011992">
    <property type="entry name" value="EF-hand-dom_pair"/>
</dbReference>
<evidence type="ECO:0000256" key="4">
    <source>
        <dbReference type="SAM" id="MobiDB-lite"/>
    </source>
</evidence>
<reference evidence="6" key="1">
    <citation type="submission" date="2021-02" db="EMBL/GenBank/DDBJ databases">
        <authorList>
            <person name="Nowell W R."/>
        </authorList>
    </citation>
    <scope>NUCLEOTIDE SEQUENCE</scope>
</reference>
<keyword evidence="2" id="KW-0677">Repeat</keyword>
<dbReference type="InterPro" id="IPR018247">
    <property type="entry name" value="EF_Hand_1_Ca_BS"/>
</dbReference>
<dbReference type="AlphaFoldDB" id="A0A814GXS0"/>
<evidence type="ECO:0000313" key="6">
    <source>
        <dbReference type="EMBL" id="CAF1002383.1"/>
    </source>
</evidence>
<comment type="caution">
    <text evidence="6">The sequence shown here is derived from an EMBL/GenBank/DDBJ whole genome shotgun (WGS) entry which is preliminary data.</text>
</comment>
<dbReference type="EMBL" id="CAJNON010000125">
    <property type="protein sequence ID" value="CAF1002383.1"/>
    <property type="molecule type" value="Genomic_DNA"/>
</dbReference>
<dbReference type="GO" id="GO:0005509">
    <property type="term" value="F:calcium ion binding"/>
    <property type="evidence" value="ECO:0007669"/>
    <property type="project" value="InterPro"/>
</dbReference>
<keyword evidence="3" id="KW-0106">Calcium</keyword>
<keyword evidence="1" id="KW-0479">Metal-binding</keyword>
<dbReference type="InterPro" id="IPR002048">
    <property type="entry name" value="EF_hand_dom"/>
</dbReference>
<protein>
    <recommendedName>
        <fullName evidence="5">EF-hand domain-containing protein</fullName>
    </recommendedName>
</protein>
<evidence type="ECO:0000259" key="5">
    <source>
        <dbReference type="Pfam" id="PF13202"/>
    </source>
</evidence>
<evidence type="ECO:0000256" key="3">
    <source>
        <dbReference type="ARBA" id="ARBA00022837"/>
    </source>
</evidence>
<gene>
    <name evidence="6" type="ORF">VCS650_LOCUS14802</name>
</gene>
<dbReference type="PROSITE" id="PS00018">
    <property type="entry name" value="EF_HAND_1"/>
    <property type="match status" value="2"/>
</dbReference>
<evidence type="ECO:0000256" key="2">
    <source>
        <dbReference type="ARBA" id="ARBA00022737"/>
    </source>
</evidence>
<accession>A0A814GXS0</accession>
<feature type="domain" description="EF-hand" evidence="5">
    <location>
        <begin position="107"/>
        <end position="126"/>
    </location>
</feature>
<dbReference type="Gene3D" id="1.10.238.10">
    <property type="entry name" value="EF-hand"/>
    <property type="match status" value="1"/>
</dbReference>
<evidence type="ECO:0000313" key="7">
    <source>
        <dbReference type="Proteomes" id="UP000663891"/>
    </source>
</evidence>
<dbReference type="PRINTS" id="PR00450">
    <property type="entry name" value="RECOVERIN"/>
</dbReference>
<feature type="region of interest" description="Disordered" evidence="4">
    <location>
        <begin position="1"/>
        <end position="45"/>
    </location>
</feature>
<dbReference type="Proteomes" id="UP000663891">
    <property type="component" value="Unassembled WGS sequence"/>
</dbReference>
<name>A0A814GXS0_9BILA</name>
<proteinExistence type="predicted"/>
<dbReference type="Pfam" id="PF13202">
    <property type="entry name" value="EF-hand_5"/>
    <property type="match status" value="1"/>
</dbReference>
<sequence>MSSSKSKTGRSSAQNIETSGTRKVHSRHTWKLESISHGKGQPVSRKAIQHVQDEVAKRKDKFHFSKQEIESLCTIFRHLTKSDRIDRPRFRDVLHNTFDMTDDILMDRVFKAFDRDNDGQVSMLEWVVGLNTYLRGTLDEKIAFAFNCYSLKGEKHITREEIFQLLKSSVLKQAGDEDLDESIKELVEITLKKMDKDHDNRLGDNDFSQSVKEDPLLLSCFGQVFANARRKAEFERVVEHMSEEVVFGQQFTQEQLAARKAEFERVVEHMSEEVVFGQQFTQEQLAAVFNY</sequence>
<organism evidence="6 7">
    <name type="scientific">Adineta steineri</name>
    <dbReference type="NCBI Taxonomy" id="433720"/>
    <lineage>
        <taxon>Eukaryota</taxon>
        <taxon>Metazoa</taxon>
        <taxon>Spiralia</taxon>
        <taxon>Gnathifera</taxon>
        <taxon>Rotifera</taxon>
        <taxon>Eurotatoria</taxon>
        <taxon>Bdelloidea</taxon>
        <taxon>Adinetida</taxon>
        <taxon>Adinetidae</taxon>
        <taxon>Adineta</taxon>
    </lineage>
</organism>
<dbReference type="PANTHER" id="PTHR23055">
    <property type="entry name" value="CALCIUM BINDING PROTEINS"/>
    <property type="match status" value="1"/>
</dbReference>
<dbReference type="SUPFAM" id="SSF47473">
    <property type="entry name" value="EF-hand"/>
    <property type="match status" value="1"/>
</dbReference>
<dbReference type="PANTHER" id="PTHR23055:SF60">
    <property type="entry name" value="CALAXIN"/>
    <property type="match status" value="1"/>
</dbReference>
<dbReference type="InterPro" id="IPR028846">
    <property type="entry name" value="Recoverin"/>
</dbReference>
<feature type="compositionally biased region" description="Low complexity" evidence="4">
    <location>
        <begin position="1"/>
        <end position="12"/>
    </location>
</feature>